<feature type="compositionally biased region" description="Basic and acidic residues" evidence="1">
    <location>
        <begin position="8"/>
        <end position="21"/>
    </location>
</feature>
<protein>
    <submittedName>
        <fullName evidence="2">Uncharacterized protein</fullName>
    </submittedName>
</protein>
<proteinExistence type="predicted"/>
<gene>
    <name evidence="2" type="ORF">MCOR_16512</name>
</gene>
<sequence length="457" mass="51495">MPRRGRKKSDVCKMKEQRDRMRERRIKQTNNKNLISVDNQSATSLNCPTNQSVNSLNCPTNNYQSVNSLNCPTNNDQSVNSINCPNKQDQSVNSINCPIKQDQSVNSINCLIKQDQSVNSINCPIKQDQSVNSINCLIKQDQSVNSINCPNKQDQSVNFLNCPTNNDHSVNSLNCPTNNDQSVNSLNCPYNNESVKSTETIVSKASTKLNLSIKSESQQSVKSELKQSIKSESTKSIQLNKSMKSNTDSMTIETENIQLDCNDFSECKKDNDKLKLYSHRNRRNIAEDSIEVSRSVFDNWVVEGMIDMSGKLLEISRKESITAVVDTSGIIDFREFGNSLPLDQALQESLIDYDACFICAYDTTFLALNHNQDLLLFDSHARNELGLKDSDGKSLLLKLSSLDHLYQYCCNMIAGASQNQWFEVTESHTQINTSEFKLSEILQTGNKDRHELPKILL</sequence>
<dbReference type="AlphaFoldDB" id="A0A6J8B9E9"/>
<organism evidence="2 3">
    <name type="scientific">Mytilus coruscus</name>
    <name type="common">Sea mussel</name>
    <dbReference type="NCBI Taxonomy" id="42192"/>
    <lineage>
        <taxon>Eukaryota</taxon>
        <taxon>Metazoa</taxon>
        <taxon>Spiralia</taxon>
        <taxon>Lophotrochozoa</taxon>
        <taxon>Mollusca</taxon>
        <taxon>Bivalvia</taxon>
        <taxon>Autobranchia</taxon>
        <taxon>Pteriomorphia</taxon>
        <taxon>Mytilida</taxon>
        <taxon>Mytiloidea</taxon>
        <taxon>Mytilidae</taxon>
        <taxon>Mytilinae</taxon>
        <taxon>Mytilus</taxon>
    </lineage>
</organism>
<evidence type="ECO:0000256" key="1">
    <source>
        <dbReference type="SAM" id="MobiDB-lite"/>
    </source>
</evidence>
<evidence type="ECO:0000313" key="2">
    <source>
        <dbReference type="EMBL" id="CAC5380578.1"/>
    </source>
</evidence>
<dbReference type="EMBL" id="CACVKT020002898">
    <property type="protein sequence ID" value="CAC5380578.1"/>
    <property type="molecule type" value="Genomic_DNA"/>
</dbReference>
<keyword evidence="3" id="KW-1185">Reference proteome</keyword>
<dbReference type="Proteomes" id="UP000507470">
    <property type="component" value="Unassembled WGS sequence"/>
</dbReference>
<feature type="region of interest" description="Disordered" evidence="1">
    <location>
        <begin position="1"/>
        <end position="21"/>
    </location>
</feature>
<accession>A0A6J8B9E9</accession>
<dbReference type="OrthoDB" id="8958638at2759"/>
<reference evidence="2 3" key="1">
    <citation type="submission" date="2020-06" db="EMBL/GenBank/DDBJ databases">
        <authorList>
            <person name="Li R."/>
            <person name="Bekaert M."/>
        </authorList>
    </citation>
    <scope>NUCLEOTIDE SEQUENCE [LARGE SCALE GENOMIC DNA]</scope>
    <source>
        <strain evidence="3">wild</strain>
    </source>
</reference>
<name>A0A6J8B9E9_MYTCO</name>
<evidence type="ECO:0000313" key="3">
    <source>
        <dbReference type="Proteomes" id="UP000507470"/>
    </source>
</evidence>